<evidence type="ECO:0000256" key="2">
    <source>
        <dbReference type="ARBA" id="ARBA00022553"/>
    </source>
</evidence>
<keyword evidence="3" id="KW-0479">Metal-binding</keyword>
<name>A0A7X5N2C6_XANPE</name>
<feature type="domain" description="Alpha-D-phosphohexomutase C-terminal" evidence="6">
    <location>
        <begin position="88"/>
        <end position="145"/>
    </location>
</feature>
<dbReference type="Gene3D" id="3.30.310.50">
    <property type="entry name" value="Alpha-D-phosphohexomutase, C-terminal domain"/>
    <property type="match status" value="1"/>
</dbReference>
<dbReference type="Pfam" id="PF00408">
    <property type="entry name" value="PGM_PMM_IV"/>
    <property type="match status" value="1"/>
</dbReference>
<proteinExistence type="predicted"/>
<dbReference type="SUPFAM" id="SSF55957">
    <property type="entry name" value="Phosphoglucomutase, C-terminal domain"/>
    <property type="match status" value="1"/>
</dbReference>
<dbReference type="PANTHER" id="PTHR43771">
    <property type="entry name" value="PHOSPHOMANNOMUTASE"/>
    <property type="match status" value="1"/>
</dbReference>
<dbReference type="Proteomes" id="UP000471082">
    <property type="component" value="Unassembled WGS sequence"/>
</dbReference>
<sequence>GKLSDHVLRNGGSPLMWKTGHSLIKAKMRETDAELAGEMSGHFFFKERWYGFDDGIYAAARLLEILAQREETPSEVLDALPESVSTPEIKVPVDGDAHALVARIVERAQAGEESPFESARLSTIDGLRADFADGWGLVRASNTTPI</sequence>
<dbReference type="Gene3D" id="3.40.120.10">
    <property type="entry name" value="Alpha-D-Glucose-1,6-Bisphosphate, subunit A, domain 3"/>
    <property type="match status" value="1"/>
</dbReference>
<dbReference type="InterPro" id="IPR036900">
    <property type="entry name" value="A-D-PHexomutase_C_sf"/>
</dbReference>
<evidence type="ECO:0000256" key="3">
    <source>
        <dbReference type="ARBA" id="ARBA00022723"/>
    </source>
</evidence>
<evidence type="ECO:0000256" key="5">
    <source>
        <dbReference type="ARBA" id="ARBA00023235"/>
    </source>
</evidence>
<dbReference type="InterPro" id="IPR005846">
    <property type="entry name" value="A-D-PHexomutase_a/b/a-III"/>
</dbReference>
<evidence type="ECO:0000259" key="7">
    <source>
        <dbReference type="Pfam" id="PF02880"/>
    </source>
</evidence>
<evidence type="ECO:0000256" key="1">
    <source>
        <dbReference type="ARBA" id="ARBA00001946"/>
    </source>
</evidence>
<keyword evidence="2" id="KW-0597">Phosphoprotein</keyword>
<dbReference type="GO" id="GO:0046872">
    <property type="term" value="F:metal ion binding"/>
    <property type="evidence" value="ECO:0007669"/>
    <property type="project" value="UniProtKB-KW"/>
</dbReference>
<organism evidence="8 9">
    <name type="scientific">Xanthomonas perforans</name>
    <dbReference type="NCBI Taxonomy" id="442694"/>
    <lineage>
        <taxon>Bacteria</taxon>
        <taxon>Pseudomonadati</taxon>
        <taxon>Pseudomonadota</taxon>
        <taxon>Gammaproteobacteria</taxon>
        <taxon>Lysobacterales</taxon>
        <taxon>Lysobacteraceae</taxon>
        <taxon>Xanthomonas</taxon>
    </lineage>
</organism>
<evidence type="ECO:0000259" key="6">
    <source>
        <dbReference type="Pfam" id="PF00408"/>
    </source>
</evidence>
<dbReference type="GO" id="GO:0016868">
    <property type="term" value="F:intramolecular phosphotransferase activity"/>
    <property type="evidence" value="ECO:0007669"/>
    <property type="project" value="InterPro"/>
</dbReference>
<dbReference type="Pfam" id="PF02880">
    <property type="entry name" value="PGM_PMM_III"/>
    <property type="match status" value="1"/>
</dbReference>
<comment type="caution">
    <text evidence="8">The sequence shown here is derived from an EMBL/GenBank/DDBJ whole genome shotgun (WGS) entry which is preliminary data.</text>
</comment>
<dbReference type="InterPro" id="IPR016055">
    <property type="entry name" value="A-D-PHexomutase_a/b/a-I/II/III"/>
</dbReference>
<dbReference type="EMBL" id="JAAGYU010001159">
    <property type="protein sequence ID" value="NEL80012.1"/>
    <property type="molecule type" value="Genomic_DNA"/>
</dbReference>
<protein>
    <submittedName>
        <fullName evidence="8">Phosphomannomutase/phosphoglucomutase</fullName>
    </submittedName>
</protein>
<feature type="non-terminal residue" evidence="8">
    <location>
        <position position="1"/>
    </location>
</feature>
<dbReference type="SUPFAM" id="SSF53738">
    <property type="entry name" value="Phosphoglucomutase, first 3 domains"/>
    <property type="match status" value="1"/>
</dbReference>
<reference evidence="8 9" key="1">
    <citation type="submission" date="2019-11" db="EMBL/GenBank/DDBJ databases">
        <title>Genome-resolved metagenomics to study the prevalence of co-infection and intraspecific heterogeneity among plant pathogen metapopulations.</title>
        <authorList>
            <person name="Newberry E."/>
            <person name="Bhandari R."/>
            <person name="Kemble J."/>
            <person name="Sikora E."/>
            <person name="Potnis N."/>
        </authorList>
    </citation>
    <scope>NUCLEOTIDE SEQUENCE [LARGE SCALE GENOMIC DNA]</scope>
    <source>
        <strain evidence="8">Xp_Tom_Tuscaloosa_18b</strain>
    </source>
</reference>
<evidence type="ECO:0000313" key="8">
    <source>
        <dbReference type="EMBL" id="NEL80012.1"/>
    </source>
</evidence>
<evidence type="ECO:0000313" key="9">
    <source>
        <dbReference type="Proteomes" id="UP000471082"/>
    </source>
</evidence>
<keyword evidence="5" id="KW-0413">Isomerase</keyword>
<keyword evidence="4" id="KW-0460">Magnesium</keyword>
<feature type="non-terminal residue" evidence="8">
    <location>
        <position position="146"/>
    </location>
</feature>
<dbReference type="AlphaFoldDB" id="A0A7X5N2C6"/>
<dbReference type="GO" id="GO:0005975">
    <property type="term" value="P:carbohydrate metabolic process"/>
    <property type="evidence" value="ECO:0007669"/>
    <property type="project" value="InterPro"/>
</dbReference>
<dbReference type="PANTHER" id="PTHR43771:SF2">
    <property type="entry name" value="PHOSPHOMANNOMUTASE_PHOSPHOGLUCOMUTASE"/>
    <property type="match status" value="1"/>
</dbReference>
<feature type="domain" description="Alpha-D-phosphohexomutase alpha/beta/alpha" evidence="7">
    <location>
        <begin position="5"/>
        <end position="82"/>
    </location>
</feature>
<comment type="cofactor">
    <cofactor evidence="1">
        <name>Mg(2+)</name>
        <dbReference type="ChEBI" id="CHEBI:18420"/>
    </cofactor>
</comment>
<gene>
    <name evidence="8" type="ORF">G3W61_27675</name>
</gene>
<dbReference type="InterPro" id="IPR005843">
    <property type="entry name" value="A-D-PHexomutase_C"/>
</dbReference>
<accession>A0A7X5N2C6</accession>
<evidence type="ECO:0000256" key="4">
    <source>
        <dbReference type="ARBA" id="ARBA00022842"/>
    </source>
</evidence>